<sequence length="184" mass="21233">MFHIAQNLDRAVKFSVIMVVTADISFDPSDNSTQYDNGGAVKVPIHFYNEMQSYILFENQDKICKNIFSVTKIIEFVIIKIIRPGYLIANVRLHKLVITLLIQTWTTPILSLYLSIKAQYLNYLNKHFLCYSSALYLEHKTSPSDSPLNIIQQLATQNLDSLETQYLNSLYLIVINDCFDKTNR</sequence>
<keyword evidence="2" id="KW-1185">Reference proteome</keyword>
<proteinExistence type="predicted"/>
<evidence type="ECO:0000313" key="1">
    <source>
        <dbReference type="EMBL" id="VVD03218.1"/>
    </source>
</evidence>
<dbReference type="AlphaFoldDB" id="A0A5E4QZT5"/>
<reference evidence="1 2" key="1">
    <citation type="submission" date="2017-07" db="EMBL/GenBank/DDBJ databases">
        <authorList>
            <person name="Talla V."/>
            <person name="Backstrom N."/>
        </authorList>
    </citation>
    <scope>NUCLEOTIDE SEQUENCE [LARGE SCALE GENOMIC DNA]</scope>
</reference>
<accession>A0A5E4QZT5</accession>
<evidence type="ECO:0000313" key="2">
    <source>
        <dbReference type="Proteomes" id="UP000324832"/>
    </source>
</evidence>
<protein>
    <submittedName>
        <fullName evidence="1">Uncharacterized protein</fullName>
    </submittedName>
</protein>
<dbReference type="EMBL" id="FZQP02006665">
    <property type="protein sequence ID" value="VVD03218.1"/>
    <property type="molecule type" value="Genomic_DNA"/>
</dbReference>
<organism evidence="1 2">
    <name type="scientific">Leptidea sinapis</name>
    <dbReference type="NCBI Taxonomy" id="189913"/>
    <lineage>
        <taxon>Eukaryota</taxon>
        <taxon>Metazoa</taxon>
        <taxon>Ecdysozoa</taxon>
        <taxon>Arthropoda</taxon>
        <taxon>Hexapoda</taxon>
        <taxon>Insecta</taxon>
        <taxon>Pterygota</taxon>
        <taxon>Neoptera</taxon>
        <taxon>Endopterygota</taxon>
        <taxon>Lepidoptera</taxon>
        <taxon>Glossata</taxon>
        <taxon>Ditrysia</taxon>
        <taxon>Papilionoidea</taxon>
        <taxon>Pieridae</taxon>
        <taxon>Dismorphiinae</taxon>
        <taxon>Leptidea</taxon>
    </lineage>
</organism>
<name>A0A5E4QZT5_9NEOP</name>
<gene>
    <name evidence="1" type="ORF">LSINAPIS_LOCUS13252</name>
</gene>
<dbReference type="Proteomes" id="UP000324832">
    <property type="component" value="Unassembled WGS sequence"/>
</dbReference>